<dbReference type="PANTHER" id="PTHR36445">
    <property type="entry name" value="GTP CYCLOHYDROLASE MPTA"/>
    <property type="match status" value="1"/>
</dbReference>
<proteinExistence type="inferred from homology"/>
<evidence type="ECO:0000313" key="4">
    <source>
        <dbReference type="Proteomes" id="UP000514752"/>
    </source>
</evidence>
<dbReference type="NCBIfam" id="NF010200">
    <property type="entry name" value="PRK13674.1-1"/>
    <property type="match status" value="1"/>
</dbReference>
<dbReference type="PANTHER" id="PTHR36445:SF1">
    <property type="entry name" value="GTP CYCLOHYDROLASE MPTA"/>
    <property type="match status" value="1"/>
</dbReference>
<dbReference type="UniPathway" id="UPA00848">
    <property type="reaction ID" value="UER00151"/>
</dbReference>
<comment type="catalytic activity">
    <reaction evidence="2">
        <text>GTP + H2O = 7,8-dihydroneopterin 3'-triphosphate + formate + H(+)</text>
        <dbReference type="Rhea" id="RHEA:17473"/>
        <dbReference type="ChEBI" id="CHEBI:15377"/>
        <dbReference type="ChEBI" id="CHEBI:15378"/>
        <dbReference type="ChEBI" id="CHEBI:15740"/>
        <dbReference type="ChEBI" id="CHEBI:37565"/>
        <dbReference type="ChEBI" id="CHEBI:58462"/>
        <dbReference type="EC" id="3.5.4.16"/>
    </reaction>
</comment>
<comment type="similarity">
    <text evidence="2">Belongs to the GTP cyclohydrolase IV family.</text>
</comment>
<dbReference type="GO" id="GO:0046654">
    <property type="term" value="P:tetrahydrofolate biosynthetic process"/>
    <property type="evidence" value="ECO:0007669"/>
    <property type="project" value="UniProtKB-UniRule"/>
</dbReference>
<feature type="site" description="May be catalytically important" evidence="2">
    <location>
        <position position="147"/>
    </location>
</feature>
<dbReference type="Gene3D" id="3.10.270.10">
    <property type="entry name" value="Urate Oxidase"/>
    <property type="match status" value="1"/>
</dbReference>
<evidence type="ECO:0000256" key="1">
    <source>
        <dbReference type="ARBA" id="ARBA00022801"/>
    </source>
</evidence>
<comment type="function">
    <text evidence="2">Converts GTP to 7,8-dihydroneopterin triphosphate.</text>
</comment>
<dbReference type="RefSeq" id="WP_009118511.1">
    <property type="nucleotide sequence ID" value="NZ_CP059567.1"/>
</dbReference>
<dbReference type="Pfam" id="PF02649">
    <property type="entry name" value="GCHY-1"/>
    <property type="match status" value="1"/>
</dbReference>
<organism evidence="3 4">
    <name type="scientific">Neisseria shayeganii</name>
    <dbReference type="NCBI Taxonomy" id="607712"/>
    <lineage>
        <taxon>Bacteria</taxon>
        <taxon>Pseudomonadati</taxon>
        <taxon>Pseudomonadota</taxon>
        <taxon>Betaproteobacteria</taxon>
        <taxon>Neisseriales</taxon>
        <taxon>Neisseriaceae</taxon>
        <taxon>Neisseria</taxon>
    </lineage>
</organism>
<dbReference type="InterPro" id="IPR003801">
    <property type="entry name" value="GTP_cyclohydrolase_FolE2/MptA"/>
</dbReference>
<evidence type="ECO:0000313" key="3">
    <source>
        <dbReference type="EMBL" id="QMT41194.1"/>
    </source>
</evidence>
<dbReference type="AlphaFoldDB" id="A0A7D7NGZ1"/>
<dbReference type="GO" id="GO:0003934">
    <property type="term" value="F:GTP cyclohydrolase I activity"/>
    <property type="evidence" value="ECO:0007669"/>
    <property type="project" value="UniProtKB-UniRule"/>
</dbReference>
<dbReference type="Proteomes" id="UP000514752">
    <property type="component" value="Chromosome"/>
</dbReference>
<sequence>MNAIADVQSSPDSRNMPINQVGIKDLRLPLRIRSQDGEQNTVARLTMTVALPASQKGTHMSRFVALMEEQAGVLDFVRLRELTADMLALLDAQAGRISITFPFFRQKSAPVSGITSLLDYDVTLTGESENGIYTHTLKVLVPVTSLCPCSKEISQYGAHNQRSHVTVTLRCREQAVEAEEVIDLVENQASCQLYGLLKRPDEKYVTERAYENPKFVEDMVRDIAVALKNDPRILSFTVESENFESIHNHSAYALIQSDTL</sequence>
<dbReference type="InterPro" id="IPR022838">
    <property type="entry name" value="GTP_cyclohydrolase_FolE2"/>
</dbReference>
<dbReference type="EMBL" id="CP059567">
    <property type="protein sequence ID" value="QMT41194.1"/>
    <property type="molecule type" value="Genomic_DNA"/>
</dbReference>
<keyword evidence="1 2" id="KW-0378">Hydrolase</keyword>
<dbReference type="EC" id="3.5.4.16" evidence="2"/>
<evidence type="ECO:0000256" key="2">
    <source>
        <dbReference type="HAMAP-Rule" id="MF_01527"/>
    </source>
</evidence>
<dbReference type="KEGG" id="nsg:H3L94_03980"/>
<reference evidence="3 4" key="1">
    <citation type="submission" date="2020-07" db="EMBL/GenBank/DDBJ databases">
        <title>Genomic diversity of species in the Neisseriaceae family.</title>
        <authorList>
            <person name="Vincent A.T."/>
            <person name="Bernet E."/>
            <person name="Veyrier F.J."/>
        </authorList>
    </citation>
    <scope>NUCLEOTIDE SEQUENCE [LARGE SCALE GENOMIC DNA]</scope>
    <source>
        <strain evidence="3 4">DSM 22244</strain>
    </source>
</reference>
<dbReference type="HAMAP" id="MF_01527_B">
    <property type="entry name" value="GTP_cyclohydrol_B"/>
    <property type="match status" value="1"/>
</dbReference>
<protein>
    <recommendedName>
        <fullName evidence="2">GTP cyclohydrolase FolE2</fullName>
        <ecNumber evidence="2">3.5.4.16</ecNumber>
    </recommendedName>
</protein>
<accession>A0A7D7NGZ1</accession>
<gene>
    <name evidence="2" type="primary">folE2</name>
    <name evidence="3" type="ORF">H3L94_03980</name>
</gene>
<name>A0A7D7NGZ1_9NEIS</name>
<comment type="pathway">
    <text evidence="2">Cofactor biosynthesis; 7,8-dihydroneopterin triphosphate biosynthesis; 7,8-dihydroneopterin triphosphate from GTP: step 1/1.</text>
</comment>